<dbReference type="Proteomes" id="UP000276568">
    <property type="component" value="Unassembled WGS sequence"/>
</dbReference>
<dbReference type="CDD" id="cd03801">
    <property type="entry name" value="GT4_PimA-like"/>
    <property type="match status" value="1"/>
</dbReference>
<dbReference type="GO" id="GO:0016757">
    <property type="term" value="F:glycosyltransferase activity"/>
    <property type="evidence" value="ECO:0007669"/>
    <property type="project" value="InterPro"/>
</dbReference>
<dbReference type="InterPro" id="IPR028098">
    <property type="entry name" value="Glyco_trans_4-like_N"/>
</dbReference>
<dbReference type="SUPFAM" id="SSF53756">
    <property type="entry name" value="UDP-Glycosyltransferase/glycogen phosphorylase"/>
    <property type="match status" value="1"/>
</dbReference>
<reference evidence="4 5" key="1">
    <citation type="submission" date="2018-11" db="EMBL/GenBank/DDBJ databases">
        <title>Clostridium sp. nov., a member of the family Erysipelotrichaceae isolated from pig faeces.</title>
        <authorList>
            <person name="Chang Y.-H."/>
        </authorList>
    </citation>
    <scope>NUCLEOTIDE SEQUENCE [LARGE SCALE GENOMIC DNA]</scope>
    <source>
        <strain evidence="4 5">YH-panp20</strain>
    </source>
</reference>
<dbReference type="PANTHER" id="PTHR46401:SF2">
    <property type="entry name" value="GLYCOSYLTRANSFERASE WBBK-RELATED"/>
    <property type="match status" value="1"/>
</dbReference>
<feature type="domain" description="Glycosyl transferase family 1" evidence="2">
    <location>
        <begin position="153"/>
        <end position="299"/>
    </location>
</feature>
<keyword evidence="1 4" id="KW-0808">Transferase</keyword>
<evidence type="ECO:0000256" key="1">
    <source>
        <dbReference type="ARBA" id="ARBA00022679"/>
    </source>
</evidence>
<evidence type="ECO:0000313" key="4">
    <source>
        <dbReference type="EMBL" id="RNM29176.1"/>
    </source>
</evidence>
<dbReference type="Pfam" id="PF13439">
    <property type="entry name" value="Glyco_transf_4"/>
    <property type="match status" value="1"/>
</dbReference>
<keyword evidence="5" id="KW-1185">Reference proteome</keyword>
<dbReference type="EMBL" id="RJQC01000005">
    <property type="protein sequence ID" value="RNM29176.1"/>
    <property type="molecule type" value="Genomic_DNA"/>
</dbReference>
<accession>A0A3N0HXW8</accession>
<dbReference type="PANTHER" id="PTHR46401">
    <property type="entry name" value="GLYCOSYLTRANSFERASE WBBK-RELATED"/>
    <property type="match status" value="1"/>
</dbReference>
<dbReference type="RefSeq" id="WP_128521224.1">
    <property type="nucleotide sequence ID" value="NZ_RJQC01000005.1"/>
</dbReference>
<comment type="caution">
    <text evidence="4">The sequence shown here is derived from an EMBL/GenBank/DDBJ whole genome shotgun (WGS) entry which is preliminary data.</text>
</comment>
<dbReference type="Pfam" id="PF00534">
    <property type="entry name" value="Glycos_transf_1"/>
    <property type="match status" value="1"/>
</dbReference>
<dbReference type="OrthoDB" id="9802525at2"/>
<evidence type="ECO:0000259" key="2">
    <source>
        <dbReference type="Pfam" id="PF00534"/>
    </source>
</evidence>
<gene>
    <name evidence="4" type="ORF">EDX97_11170</name>
</gene>
<sequence length="345" mass="40117">MKKLSITMYSSADKVAGQGVGSAYKEQVRLVKEGASDLFDVRINDWKHRSDIQHFHTVDPQFFVKMHDHRCVNIAYCHFLPDTLEGSLQLPGVAFKVFSKYVVQFYKSADRLVVVNPSFIDDLIAYGIDRKKIYYIPNFVSKEQFYSKSEEQRNSIRKKYGFGPNDFIVFDAGQVQTRKGVLDFVDVAKKCPEFQFVWAGGFSFGKITDGYEELKKVQENPPKNVHFLGIVPREEMVDLYNMADVLFMPSYNELFPMTILEAVNLNIPLVLRDLDLYKDILFDHYLRGNDNDTFAQLLRNLHDEPAIYRSAQADSQAISDYYSKEHVLDMWRKFYLDAYAEKHHK</sequence>
<proteinExistence type="predicted"/>
<dbReference type="Gene3D" id="3.40.50.2000">
    <property type="entry name" value="Glycogen Phosphorylase B"/>
    <property type="match status" value="2"/>
</dbReference>
<dbReference type="InterPro" id="IPR001296">
    <property type="entry name" value="Glyco_trans_1"/>
</dbReference>
<organism evidence="4 5">
    <name type="scientific">Absicoccus porci</name>
    <dbReference type="NCBI Taxonomy" id="2486576"/>
    <lineage>
        <taxon>Bacteria</taxon>
        <taxon>Bacillati</taxon>
        <taxon>Bacillota</taxon>
        <taxon>Erysipelotrichia</taxon>
        <taxon>Erysipelotrichales</taxon>
        <taxon>Erysipelotrichaceae</taxon>
        <taxon>Absicoccus</taxon>
    </lineage>
</organism>
<evidence type="ECO:0000313" key="5">
    <source>
        <dbReference type="Proteomes" id="UP000276568"/>
    </source>
</evidence>
<dbReference type="AlphaFoldDB" id="A0A3N0HXW8"/>
<feature type="domain" description="Glycosyltransferase subfamily 4-like N-terminal" evidence="3">
    <location>
        <begin position="48"/>
        <end position="142"/>
    </location>
</feature>
<name>A0A3N0HXW8_9FIRM</name>
<protein>
    <submittedName>
        <fullName evidence="4">Glycosyltransferase</fullName>
    </submittedName>
</protein>
<evidence type="ECO:0000259" key="3">
    <source>
        <dbReference type="Pfam" id="PF13439"/>
    </source>
</evidence>